<proteinExistence type="predicted"/>
<name>A0A0R3TFV5_RODNA</name>
<dbReference type="WBParaSite" id="HNAJ_0000594601-mRNA-1">
    <property type="protein sequence ID" value="HNAJ_0000594601-mRNA-1"/>
    <property type="gene ID" value="HNAJ_0000594601"/>
</dbReference>
<reference evidence="1" key="1">
    <citation type="submission" date="2017-02" db="UniProtKB">
        <authorList>
            <consortium name="WormBaseParasite"/>
        </authorList>
    </citation>
    <scope>IDENTIFICATION</scope>
</reference>
<accession>A0A0R3TFV5</accession>
<dbReference type="AlphaFoldDB" id="A0A0R3TFV5"/>
<protein>
    <submittedName>
        <fullName evidence="1">Epidermal patterning factor-like protein</fullName>
    </submittedName>
</protein>
<evidence type="ECO:0000313" key="1">
    <source>
        <dbReference type="WBParaSite" id="HNAJ_0000594601-mRNA-1"/>
    </source>
</evidence>
<sequence>MGVRGSRIGVGLGVPAPVLPSLMRLPERSRRPTFIRKTCTFLNCECNSISTSFAVASQIMPVSPFSVPAMIRALFPIRDLSTYHHHHDDFQSCLGHLDDFRQDVEWPVDLQKKLKHHRCFSHCSCCHLQRVPPVSILQPSYQSSLGRCGSTQIPSCGRCSESHPLYRCRACPRNALYPSPIHRK</sequence>
<organism evidence="1">
    <name type="scientific">Rodentolepis nana</name>
    <name type="common">Dwarf tapeworm</name>
    <name type="synonym">Hymenolepis nana</name>
    <dbReference type="NCBI Taxonomy" id="102285"/>
    <lineage>
        <taxon>Eukaryota</taxon>
        <taxon>Metazoa</taxon>
        <taxon>Spiralia</taxon>
        <taxon>Lophotrochozoa</taxon>
        <taxon>Platyhelminthes</taxon>
        <taxon>Cestoda</taxon>
        <taxon>Eucestoda</taxon>
        <taxon>Cyclophyllidea</taxon>
        <taxon>Hymenolepididae</taxon>
        <taxon>Rodentolepis</taxon>
    </lineage>
</organism>